<keyword evidence="2" id="KW-1185">Reference proteome</keyword>
<reference evidence="1 2" key="1">
    <citation type="submission" date="2011-06" db="EMBL/GenBank/DDBJ databases">
        <authorList>
            <person name="Muzny D."/>
            <person name="Qin X."/>
            <person name="Deng J."/>
            <person name="Jiang H."/>
            <person name="Liu Y."/>
            <person name="Qu J."/>
            <person name="Song X.-Z."/>
            <person name="Zhang L."/>
            <person name="Thornton R."/>
            <person name="Coyle M."/>
            <person name="Francisco L."/>
            <person name="Jackson L."/>
            <person name="Javaid M."/>
            <person name="Korchina V."/>
            <person name="Kovar C."/>
            <person name="Mata R."/>
            <person name="Mathew T."/>
            <person name="Ngo R."/>
            <person name="Nguyen L."/>
            <person name="Nguyen N."/>
            <person name="Okwuonu G."/>
            <person name="Ongeri F."/>
            <person name="Pham C."/>
            <person name="Simmons D."/>
            <person name="Wilczek-Boney K."/>
            <person name="Hale W."/>
            <person name="Jakkamsetti A."/>
            <person name="Pham P."/>
            <person name="Ruth R."/>
            <person name="San Lucas F."/>
            <person name="Warren J."/>
            <person name="Zhang J."/>
            <person name="Zhao Z."/>
            <person name="Zhou C."/>
            <person name="Zhu D."/>
            <person name="Lee S."/>
            <person name="Bess C."/>
            <person name="Blankenburg K."/>
            <person name="Forbes L."/>
            <person name="Fu Q."/>
            <person name="Gubbala S."/>
            <person name="Hirani K."/>
            <person name="Jayaseelan J.C."/>
            <person name="Lara F."/>
            <person name="Munidasa M."/>
            <person name="Palculict T."/>
            <person name="Patil S."/>
            <person name="Pu L.-L."/>
            <person name="Saada N."/>
            <person name="Tang L."/>
            <person name="Weissenberger G."/>
            <person name="Zhu Y."/>
            <person name="Hemphill L."/>
            <person name="Shang Y."/>
            <person name="Youmans B."/>
            <person name="Ayvaz T."/>
            <person name="Ross M."/>
            <person name="Santibanez J."/>
            <person name="Aqrawi P."/>
            <person name="Gross S."/>
            <person name="Joshi V."/>
            <person name="Fowler G."/>
            <person name="Nazareth L."/>
            <person name="Reid J."/>
            <person name="Worley K."/>
            <person name="Petrosino J."/>
            <person name="Highlander S."/>
            <person name="Gibbs R."/>
        </authorList>
    </citation>
    <scope>NUCLEOTIDE SEQUENCE [LARGE SCALE GENOMIC DNA]</scope>
    <source>
        <strain evidence="1 2">ATCC 29427</strain>
    </source>
</reference>
<dbReference type="AlphaFoldDB" id="G4D2E5"/>
<protein>
    <submittedName>
        <fullName evidence="1">Uncharacterized protein</fullName>
    </submittedName>
</protein>
<dbReference type="EMBL" id="AGBB01000048">
    <property type="protein sequence ID" value="EGY80299.1"/>
    <property type="molecule type" value="Genomic_DNA"/>
</dbReference>
<comment type="caution">
    <text evidence="1">The sequence shown here is derived from an EMBL/GenBank/DDBJ whole genome shotgun (WGS) entry which is preliminary data.</text>
</comment>
<accession>G4D2E5</accession>
<dbReference type="Proteomes" id="UP000003422">
    <property type="component" value="Unassembled WGS sequence"/>
</dbReference>
<proteinExistence type="predicted"/>
<organism evidence="1 2">
    <name type="scientific">Peptoniphilus indolicus ATCC 29427</name>
    <dbReference type="NCBI Taxonomy" id="997350"/>
    <lineage>
        <taxon>Bacteria</taxon>
        <taxon>Bacillati</taxon>
        <taxon>Bacillota</taxon>
        <taxon>Tissierellia</taxon>
        <taxon>Tissierellales</taxon>
        <taxon>Peptoniphilaceae</taxon>
        <taxon>Peptoniphilus</taxon>
    </lineage>
</organism>
<name>G4D2E5_9FIRM</name>
<evidence type="ECO:0000313" key="1">
    <source>
        <dbReference type="EMBL" id="EGY80299.1"/>
    </source>
</evidence>
<evidence type="ECO:0000313" key="2">
    <source>
        <dbReference type="Proteomes" id="UP000003422"/>
    </source>
</evidence>
<gene>
    <name evidence="1" type="ORF">HMPREF9129_0575</name>
</gene>
<dbReference type="HOGENOM" id="CLU_3314314_0_0_9"/>
<sequence length="39" mass="4838">MSISYFGYQPEIIQTDNEFEFTHFKEAKRIHFLMYYVVN</sequence>